<evidence type="ECO:0000313" key="1">
    <source>
        <dbReference type="EMBL" id="QZA77869.1"/>
    </source>
</evidence>
<dbReference type="EMBL" id="CP081150">
    <property type="protein sequence ID" value="QZA77869.1"/>
    <property type="molecule type" value="Genomic_DNA"/>
</dbReference>
<organism evidence="1 2">
    <name type="scientific">Deefgea tanakiae</name>
    <dbReference type="NCBI Taxonomy" id="2865840"/>
    <lineage>
        <taxon>Bacteria</taxon>
        <taxon>Pseudomonadati</taxon>
        <taxon>Pseudomonadota</taxon>
        <taxon>Betaproteobacteria</taxon>
        <taxon>Neisseriales</taxon>
        <taxon>Chitinibacteraceae</taxon>
        <taxon>Deefgea</taxon>
    </lineage>
</organism>
<sequence>MIDEIQLEQAFIVNVDSLEESRADDYALNHLRKFEKRFYFEKSTDWRNEDEFRFVVFDCADELYFEYKHSLSGIMFGADCTDEDISKVCSLTKHLGLQYQQLKWRNCTPWFDFGRTKWL</sequence>
<dbReference type="Proteomes" id="UP000825679">
    <property type="component" value="Chromosome"/>
</dbReference>
<reference evidence="1 2" key="1">
    <citation type="submission" date="2021-08" db="EMBL/GenBank/DDBJ databases">
        <title>complete genome sequencing of Deefgea sp. D25.</title>
        <authorList>
            <person name="Bae J.-W."/>
            <person name="Gim D.-H."/>
        </authorList>
    </citation>
    <scope>NUCLEOTIDE SEQUENCE [LARGE SCALE GENOMIC DNA]</scope>
    <source>
        <strain evidence="1 2">D25</strain>
    </source>
</reference>
<proteinExistence type="predicted"/>
<name>A0ABX8ZAH3_9NEIS</name>
<gene>
    <name evidence="1" type="ORF">K4H28_00025</name>
</gene>
<protein>
    <submittedName>
        <fullName evidence="1">Uncharacterized protein</fullName>
    </submittedName>
</protein>
<evidence type="ECO:0000313" key="2">
    <source>
        <dbReference type="Proteomes" id="UP000825679"/>
    </source>
</evidence>
<dbReference type="RefSeq" id="WP_221006247.1">
    <property type="nucleotide sequence ID" value="NZ_CP081150.1"/>
</dbReference>
<accession>A0ABX8ZAH3</accession>
<keyword evidence="2" id="KW-1185">Reference proteome</keyword>